<dbReference type="EMBL" id="KV784459">
    <property type="protein sequence ID" value="OEU05815.1"/>
    <property type="molecule type" value="Genomic_DNA"/>
</dbReference>
<feature type="region of interest" description="Disordered" evidence="1">
    <location>
        <begin position="219"/>
        <end position="260"/>
    </location>
</feature>
<reference evidence="2 3" key="1">
    <citation type="submission" date="2016-09" db="EMBL/GenBank/DDBJ databases">
        <title>Extensive genetic diversity and differential bi-allelic expression allows diatom success in the polar Southern Ocean.</title>
        <authorList>
            <consortium name="DOE Joint Genome Institute"/>
            <person name="Mock T."/>
            <person name="Otillar R.P."/>
            <person name="Strauss J."/>
            <person name="Dupont C."/>
            <person name="Frickenhaus S."/>
            <person name="Maumus F."/>
            <person name="Mcmullan M."/>
            <person name="Sanges R."/>
            <person name="Schmutz J."/>
            <person name="Toseland A."/>
            <person name="Valas R."/>
            <person name="Veluchamy A."/>
            <person name="Ward B.J."/>
            <person name="Allen A."/>
            <person name="Barry K."/>
            <person name="Falciatore A."/>
            <person name="Ferrante M."/>
            <person name="Fortunato A.E."/>
            <person name="Gloeckner G."/>
            <person name="Gruber A."/>
            <person name="Hipkin R."/>
            <person name="Janech M."/>
            <person name="Kroth P."/>
            <person name="Leese F."/>
            <person name="Lindquist E."/>
            <person name="Lyon B.R."/>
            <person name="Martin J."/>
            <person name="Mayer C."/>
            <person name="Parker M."/>
            <person name="Quesneville H."/>
            <person name="Raymond J."/>
            <person name="Uhlig C."/>
            <person name="Valentin K.U."/>
            <person name="Worden A.Z."/>
            <person name="Armbrust E.V."/>
            <person name="Bowler C."/>
            <person name="Green B."/>
            <person name="Moulton V."/>
            <person name="Van Oosterhout C."/>
            <person name="Grigoriev I."/>
        </authorList>
    </citation>
    <scope>NUCLEOTIDE SEQUENCE [LARGE SCALE GENOMIC DNA]</scope>
    <source>
        <strain evidence="2 3">CCMP1102</strain>
    </source>
</reference>
<evidence type="ECO:0000313" key="2">
    <source>
        <dbReference type="EMBL" id="OEU05815.1"/>
    </source>
</evidence>
<accession>A0A1E7EIU9</accession>
<feature type="compositionally biased region" description="Polar residues" evidence="1">
    <location>
        <begin position="235"/>
        <end position="250"/>
    </location>
</feature>
<keyword evidence="3" id="KW-1185">Reference proteome</keyword>
<gene>
    <name evidence="2" type="ORF">FRACYDRAFT_258026</name>
</gene>
<sequence length="278" mass="30787">MIRVTVREGKETALTVMWSLGRSGETQRLYEKGRPKNVAGKLRWAKENVISTSDCQPLDGCPSRIPIENLLDNLDSRPNDCLFDCAAVFAHFLYYRPPGPRATGTPNTTSTGAPRRVIGTSGPRHPQNQPEPHKNNKHNDRSDNEEPPARRRRIDVSPCCTCSRNSTCQQAPTDNKQGCKCKAAGCRCISCLCLRNCRNKQPRITAMTGRNHHFFQQAPPGLAHPQVRPPPLSPGLSQASTNQDAETLPSTQPPITSPPDTGCTVDILFKYYNVAFRD</sequence>
<dbReference type="Proteomes" id="UP000095751">
    <property type="component" value="Unassembled WGS sequence"/>
</dbReference>
<name>A0A1E7EIU9_9STRA</name>
<feature type="region of interest" description="Disordered" evidence="1">
    <location>
        <begin position="98"/>
        <end position="150"/>
    </location>
</feature>
<dbReference type="InParanoid" id="A0A1E7EIU9"/>
<feature type="compositionally biased region" description="Basic and acidic residues" evidence="1">
    <location>
        <begin position="131"/>
        <end position="149"/>
    </location>
</feature>
<dbReference type="AlphaFoldDB" id="A0A1E7EIU9"/>
<proteinExistence type="predicted"/>
<protein>
    <submittedName>
        <fullName evidence="2">Uncharacterized protein</fullName>
    </submittedName>
</protein>
<organism evidence="2 3">
    <name type="scientific">Fragilariopsis cylindrus CCMP1102</name>
    <dbReference type="NCBI Taxonomy" id="635003"/>
    <lineage>
        <taxon>Eukaryota</taxon>
        <taxon>Sar</taxon>
        <taxon>Stramenopiles</taxon>
        <taxon>Ochrophyta</taxon>
        <taxon>Bacillariophyta</taxon>
        <taxon>Bacillariophyceae</taxon>
        <taxon>Bacillariophycidae</taxon>
        <taxon>Bacillariales</taxon>
        <taxon>Bacillariaceae</taxon>
        <taxon>Fragilariopsis</taxon>
    </lineage>
</organism>
<evidence type="ECO:0000256" key="1">
    <source>
        <dbReference type="SAM" id="MobiDB-lite"/>
    </source>
</evidence>
<dbReference type="KEGG" id="fcy:FRACYDRAFT_258026"/>
<evidence type="ECO:0000313" key="3">
    <source>
        <dbReference type="Proteomes" id="UP000095751"/>
    </source>
</evidence>